<accession>A0A3T1CWK7</accession>
<name>A0A3T1CWK7_9VIRU</name>
<reference evidence="2" key="1">
    <citation type="journal article" date="2019" name="J. Virol.">
        <title>Medusavirus, a novel large DNA virus discovered from hot spring water.</title>
        <authorList>
            <person name="Yoshikawa G."/>
            <person name="Blanc-Mathieu R."/>
            <person name="Song C."/>
            <person name="Kayama Y."/>
            <person name="Mochizuki T."/>
            <person name="Murata K."/>
            <person name="Ogata H."/>
            <person name="Takemura M."/>
        </authorList>
    </citation>
    <scope>NUCLEOTIDE SEQUENCE [LARGE SCALE GENOMIC DNA]</scope>
</reference>
<evidence type="ECO:0000313" key="1">
    <source>
        <dbReference type="EMBL" id="BBI30185.1"/>
    </source>
</evidence>
<dbReference type="Proteomes" id="UP001161669">
    <property type="component" value="Segment"/>
</dbReference>
<proteinExistence type="predicted"/>
<dbReference type="EMBL" id="AP018495">
    <property type="protein sequence ID" value="BBI30185.1"/>
    <property type="molecule type" value="Genomic_DNA"/>
</dbReference>
<sequence length="128" mass="14611">MERRVDARVQHTRYFVMKTAKTLAGSNSAEFDNFLAQNASCAIIRGMAAEMLFGSDAQWATQAACKLFELLTRDFDLEVGTRCKTEINMMAHWADDVCNDIWEHCDMVDFQPISAHVRQAIRNQGIKY</sequence>
<dbReference type="KEGG" id="vg:80540537"/>
<evidence type="ECO:0000313" key="2">
    <source>
        <dbReference type="Proteomes" id="UP001161669"/>
    </source>
</evidence>
<keyword evidence="2" id="KW-1185">Reference proteome</keyword>
<protein>
    <submittedName>
        <fullName evidence="1">Uncharacterized protein</fullName>
    </submittedName>
</protein>
<organism evidence="1 2">
    <name type="scientific">Acanthamoeba castellanii medusavirus J1</name>
    <dbReference type="NCBI Taxonomy" id="3114988"/>
    <lineage>
        <taxon>Viruses</taxon>
        <taxon>Varidnaviria</taxon>
        <taxon>Bamfordvirae</taxon>
        <taxon>Nucleocytoviricota</taxon>
        <taxon>Megaviricetes</taxon>
        <taxon>Mamonoviridae</taxon>
        <taxon>Medusavirus</taxon>
        <taxon>Medusavirus medusae</taxon>
    </lineage>
</organism>